<evidence type="ECO:0008006" key="3">
    <source>
        <dbReference type="Google" id="ProtNLM"/>
    </source>
</evidence>
<name>A0A1C4WGH9_MICVI</name>
<proteinExistence type="predicted"/>
<protein>
    <recommendedName>
        <fullName evidence="3">PIN domain-containing protein</fullName>
    </recommendedName>
</protein>
<gene>
    <name evidence="1" type="ORF">GA0074695_2419</name>
</gene>
<dbReference type="EMBL" id="LT607411">
    <property type="protein sequence ID" value="SCE95325.1"/>
    <property type="molecule type" value="Genomic_DNA"/>
</dbReference>
<evidence type="ECO:0000313" key="2">
    <source>
        <dbReference type="Proteomes" id="UP000198242"/>
    </source>
</evidence>
<keyword evidence="2" id="KW-1185">Reference proteome</keyword>
<reference evidence="2" key="1">
    <citation type="submission" date="2016-06" db="EMBL/GenBank/DDBJ databases">
        <authorList>
            <person name="Varghese N."/>
            <person name="Submissions Spin"/>
        </authorList>
    </citation>
    <scope>NUCLEOTIDE SEQUENCE [LARGE SCALE GENOMIC DNA]</scope>
    <source>
        <strain evidence="2">DSM 43909</strain>
    </source>
</reference>
<organism evidence="1 2">
    <name type="scientific">Micromonospora viridifaciens</name>
    <dbReference type="NCBI Taxonomy" id="1881"/>
    <lineage>
        <taxon>Bacteria</taxon>
        <taxon>Bacillati</taxon>
        <taxon>Actinomycetota</taxon>
        <taxon>Actinomycetes</taxon>
        <taxon>Micromonosporales</taxon>
        <taxon>Micromonosporaceae</taxon>
        <taxon>Micromonospora</taxon>
    </lineage>
</organism>
<accession>A0A1C4WGH9</accession>
<sequence length="128" mass="13096">MTEPAVRVVLDASAIIAFTRGSIDVGEVIAEVADEENCVFGLPVLCVAEAARVVVDRDRLQLLVNHPIAEILSPPPDSWEALAVTLDTVGRVDAATAVLAAIDLGCSVLTGQPGLYGGIAGGGPVIPI</sequence>
<dbReference type="AlphaFoldDB" id="A0A1C4WGH9"/>
<evidence type="ECO:0000313" key="1">
    <source>
        <dbReference type="EMBL" id="SCE95325.1"/>
    </source>
</evidence>
<dbReference type="OrthoDB" id="3388622at2"/>
<dbReference type="Proteomes" id="UP000198242">
    <property type="component" value="Chromosome I"/>
</dbReference>